<keyword evidence="1" id="KW-0812">Transmembrane</keyword>
<protein>
    <recommendedName>
        <fullName evidence="2">Fatty acid desaturase domain-containing protein</fullName>
    </recommendedName>
</protein>
<evidence type="ECO:0000259" key="2">
    <source>
        <dbReference type="Pfam" id="PF00487"/>
    </source>
</evidence>
<dbReference type="RefSeq" id="WP_167463993.1">
    <property type="nucleotide sequence ID" value="NZ_CP046171.1"/>
</dbReference>
<dbReference type="EMBL" id="CP046171">
    <property type="protein sequence ID" value="QIS04895.1"/>
    <property type="molecule type" value="Genomic_DNA"/>
</dbReference>
<keyword evidence="1" id="KW-1133">Transmembrane helix</keyword>
<feature type="transmembrane region" description="Helical" evidence="1">
    <location>
        <begin position="60"/>
        <end position="88"/>
    </location>
</feature>
<feature type="domain" description="Fatty acid desaturase" evidence="2">
    <location>
        <begin position="77"/>
        <end position="309"/>
    </location>
</feature>
<evidence type="ECO:0000313" key="3">
    <source>
        <dbReference type="EMBL" id="QIS04895.1"/>
    </source>
</evidence>
<dbReference type="InterPro" id="IPR005804">
    <property type="entry name" value="FA_desaturase_dom"/>
</dbReference>
<gene>
    <name evidence="3" type="ORF">F5X71_23475</name>
</gene>
<accession>A0A6G9XVF0</accession>
<keyword evidence="1" id="KW-0472">Membrane</keyword>
<organism evidence="3 4">
    <name type="scientific">Nocardia brasiliensis</name>
    <dbReference type="NCBI Taxonomy" id="37326"/>
    <lineage>
        <taxon>Bacteria</taxon>
        <taxon>Bacillati</taxon>
        <taxon>Actinomycetota</taxon>
        <taxon>Actinomycetes</taxon>
        <taxon>Mycobacteriales</taxon>
        <taxon>Nocardiaceae</taxon>
        <taxon>Nocardia</taxon>
    </lineage>
</organism>
<evidence type="ECO:0000256" key="1">
    <source>
        <dbReference type="SAM" id="Phobius"/>
    </source>
</evidence>
<sequence>MSQDSELIQHEDRVRQRCRAARPKVGGFKRELAPETKEAVKEIHQSRDNWHGPLSLCFDWLVIVGAVIVVVLCNYQPLLYVAGVLVVGSRQRALRSLMHEASHAKLTRHGPLNIWLGRLLIAWPLFSGLSAYTCAHCEHHRHLWDDRRDPKLLGYLRLGLVQPRDMRHFVGKHLLKPLLLIHVPYQVAADLIGRDEDRRETRLRIVFLAVASAIFFVAGFGLDFILLWVVPYATVYQTLRYWSDIADHAGLRSDDPWQATRSWDASWFVRQFLAPHNANWHLAHHLYPAVPQYRIRRLHRVLGTVPSYRTAHHCDGFALPRRGCRPSVVQDVLAPERLAQIRSRHPARCGSRGAQAAECARDCPLAAVPPSEQG</sequence>
<dbReference type="Proteomes" id="UP000501705">
    <property type="component" value="Chromosome"/>
</dbReference>
<dbReference type="AlphaFoldDB" id="A0A6G9XVF0"/>
<feature type="transmembrane region" description="Helical" evidence="1">
    <location>
        <begin position="205"/>
        <end position="230"/>
    </location>
</feature>
<evidence type="ECO:0000313" key="4">
    <source>
        <dbReference type="Proteomes" id="UP000501705"/>
    </source>
</evidence>
<dbReference type="Pfam" id="PF00487">
    <property type="entry name" value="FA_desaturase"/>
    <property type="match status" value="1"/>
</dbReference>
<dbReference type="GO" id="GO:0006629">
    <property type="term" value="P:lipid metabolic process"/>
    <property type="evidence" value="ECO:0007669"/>
    <property type="project" value="InterPro"/>
</dbReference>
<dbReference type="CDD" id="cd03510">
    <property type="entry name" value="Rhizobitoxine-FADS-like"/>
    <property type="match status" value="1"/>
</dbReference>
<proteinExistence type="predicted"/>
<reference evidence="3 4" key="1">
    <citation type="journal article" date="2019" name="ACS Chem. Biol.">
        <title>Identification and Mobilization of a Cryptic Antibiotic Biosynthesis Gene Locus from a Human-Pathogenic Nocardia Isolate.</title>
        <authorList>
            <person name="Herisse M."/>
            <person name="Ishida K."/>
            <person name="Porter J.L."/>
            <person name="Howden B."/>
            <person name="Hertweck C."/>
            <person name="Stinear T.P."/>
            <person name="Pidot S.J."/>
        </authorList>
    </citation>
    <scope>NUCLEOTIDE SEQUENCE [LARGE SCALE GENOMIC DNA]</scope>
    <source>
        <strain evidence="3 4">AUSMDU00024985</strain>
    </source>
</reference>
<name>A0A6G9XVF0_NOCBR</name>